<evidence type="ECO:0000313" key="7">
    <source>
        <dbReference type="Proteomes" id="UP000324497"/>
    </source>
</evidence>
<dbReference type="FunFam" id="3.40.640.10:FF:000009">
    <property type="entry name" value="Cystathionine gamma-synthase homolog"/>
    <property type="match status" value="1"/>
</dbReference>
<dbReference type="AlphaFoldDB" id="A0A3Q8D0H4"/>
<organism evidence="6 7">
    <name type="scientific">Liquorilactobacillus nagelii</name>
    <dbReference type="NCBI Taxonomy" id="82688"/>
    <lineage>
        <taxon>Bacteria</taxon>
        <taxon>Bacillati</taxon>
        <taxon>Bacillota</taxon>
        <taxon>Bacilli</taxon>
        <taxon>Lactobacillales</taxon>
        <taxon>Lactobacillaceae</taxon>
        <taxon>Liquorilactobacillus</taxon>
    </lineage>
</organism>
<name>A0A3Q8D0H4_9LACO</name>
<dbReference type="Proteomes" id="UP000324497">
    <property type="component" value="Chromosome"/>
</dbReference>
<dbReference type="InterPro" id="IPR015424">
    <property type="entry name" value="PyrdxlP-dep_Trfase"/>
</dbReference>
<dbReference type="GO" id="GO:0009086">
    <property type="term" value="P:methionine biosynthetic process"/>
    <property type="evidence" value="ECO:0007669"/>
    <property type="project" value="UniProtKB-ARBA"/>
</dbReference>
<dbReference type="GO" id="GO:0004123">
    <property type="term" value="F:cystathionine gamma-lyase activity"/>
    <property type="evidence" value="ECO:0007669"/>
    <property type="project" value="TreeGrafter"/>
</dbReference>
<dbReference type="PIRSF" id="PIRSF001434">
    <property type="entry name" value="CGS"/>
    <property type="match status" value="1"/>
</dbReference>
<proteinExistence type="inferred from homology"/>
<evidence type="ECO:0000256" key="5">
    <source>
        <dbReference type="RuleBase" id="RU362118"/>
    </source>
</evidence>
<dbReference type="CDD" id="cd00614">
    <property type="entry name" value="CGS_like"/>
    <property type="match status" value="1"/>
</dbReference>
<keyword evidence="7" id="KW-1185">Reference proteome</keyword>
<dbReference type="GO" id="GO:0019343">
    <property type="term" value="P:cysteine biosynthetic process via cystathionine"/>
    <property type="evidence" value="ECO:0007669"/>
    <property type="project" value="TreeGrafter"/>
</dbReference>
<sequence>MEFGTKLIHGGISQDQTTGAVSVPIYQTSTFAQSTLGGSPAYEYSRTGNPTRLAVEKLIAELENGAAGYAFASGSAAIHTVFSLFSAGDHIVVGNDVYGGTFRLLNTVLKRQGLNFTAVDTRDLTTVASAITPKTKAIYLETPTNPLMHISDISALAKLAQQQNLLTIVDNTFASPYVQRPLDLGADIVLHSASKYLGGHSDLIAGLVVTKTEELGEKIGYLQNAIGGILAPQDSWLLQRGMKTLAVRMAAHQKNAQQIFEFLQQDSRISKIYYPGDPNGTDYQLAKRQMDGFGGMISFELTTDLSVKKFIESLKLITLAESLGSVESLIEVPAIMTHGSIPEKIRLANGISNRLIRLSVGIEQVTDLLGDLRTALNAAQNFY</sequence>
<keyword evidence="3 4" id="KW-0663">Pyridoxal phosphate</keyword>
<evidence type="ECO:0000256" key="1">
    <source>
        <dbReference type="ARBA" id="ARBA00001933"/>
    </source>
</evidence>
<evidence type="ECO:0000313" key="6">
    <source>
        <dbReference type="EMBL" id="AUJ32210.1"/>
    </source>
</evidence>
<dbReference type="KEGG" id="lng:BSQ50_06365"/>
<dbReference type="Pfam" id="PF01053">
    <property type="entry name" value="Cys_Met_Meta_PP"/>
    <property type="match status" value="1"/>
</dbReference>
<dbReference type="InterPro" id="IPR000277">
    <property type="entry name" value="Cys/Met-Metab_PyrdxlP-dep_enz"/>
</dbReference>
<dbReference type="GO" id="GO:0030170">
    <property type="term" value="F:pyridoxal phosphate binding"/>
    <property type="evidence" value="ECO:0007669"/>
    <property type="project" value="InterPro"/>
</dbReference>
<dbReference type="GO" id="GO:0003962">
    <property type="term" value="F:cystathionine gamma-synthase activity"/>
    <property type="evidence" value="ECO:0007669"/>
    <property type="project" value="TreeGrafter"/>
</dbReference>
<dbReference type="InterPro" id="IPR015422">
    <property type="entry name" value="PyrdxlP-dep_Trfase_small"/>
</dbReference>
<dbReference type="GO" id="GO:0005737">
    <property type="term" value="C:cytoplasm"/>
    <property type="evidence" value="ECO:0007669"/>
    <property type="project" value="TreeGrafter"/>
</dbReference>
<dbReference type="PANTHER" id="PTHR11808">
    <property type="entry name" value="TRANS-SULFURATION ENZYME FAMILY MEMBER"/>
    <property type="match status" value="1"/>
</dbReference>
<accession>A0A3Q8D0H4</accession>
<dbReference type="InterPro" id="IPR015421">
    <property type="entry name" value="PyrdxlP-dep_Trfase_major"/>
</dbReference>
<reference evidence="6 7" key="1">
    <citation type="submission" date="2016-11" db="EMBL/GenBank/DDBJ databases">
        <title>Interaction between Lactobacillus species and yeast in water kefir.</title>
        <authorList>
            <person name="Behr J."/>
            <person name="Xu D."/>
            <person name="Vogel R.F."/>
        </authorList>
    </citation>
    <scope>NUCLEOTIDE SEQUENCE [LARGE SCALE GENOMIC DNA]</scope>
    <source>
        <strain evidence="6 7">TMW 1.1827</strain>
    </source>
</reference>
<dbReference type="SUPFAM" id="SSF53383">
    <property type="entry name" value="PLP-dependent transferases"/>
    <property type="match status" value="1"/>
</dbReference>
<dbReference type="EMBL" id="CP018180">
    <property type="protein sequence ID" value="AUJ32210.1"/>
    <property type="molecule type" value="Genomic_DNA"/>
</dbReference>
<gene>
    <name evidence="6" type="ORF">BSQ50_06365</name>
</gene>
<dbReference type="RefSeq" id="WP_148126763.1">
    <property type="nucleotide sequence ID" value="NZ_CP018180.1"/>
</dbReference>
<evidence type="ECO:0000256" key="3">
    <source>
        <dbReference type="ARBA" id="ARBA00022898"/>
    </source>
</evidence>
<dbReference type="GO" id="GO:0019346">
    <property type="term" value="P:transsulfuration"/>
    <property type="evidence" value="ECO:0007669"/>
    <property type="project" value="InterPro"/>
</dbReference>
<protein>
    <submittedName>
        <fullName evidence="6">Cystathionine gamma-synthase</fullName>
    </submittedName>
</protein>
<dbReference type="Gene3D" id="3.90.1150.10">
    <property type="entry name" value="Aspartate Aminotransferase, domain 1"/>
    <property type="match status" value="1"/>
</dbReference>
<evidence type="ECO:0000256" key="4">
    <source>
        <dbReference type="PIRSR" id="PIRSR001434-2"/>
    </source>
</evidence>
<dbReference type="PANTHER" id="PTHR11808:SF15">
    <property type="entry name" value="CYSTATHIONINE GAMMA-LYASE"/>
    <property type="match status" value="1"/>
</dbReference>
<dbReference type="Gene3D" id="3.40.640.10">
    <property type="entry name" value="Type I PLP-dependent aspartate aminotransferase-like (Major domain)"/>
    <property type="match status" value="1"/>
</dbReference>
<dbReference type="FunFam" id="3.90.1150.10:FF:000033">
    <property type="entry name" value="Cystathionine gamma-synthase"/>
    <property type="match status" value="1"/>
</dbReference>
<comment type="cofactor">
    <cofactor evidence="1 5">
        <name>pyridoxal 5'-phosphate</name>
        <dbReference type="ChEBI" id="CHEBI:597326"/>
    </cofactor>
</comment>
<feature type="modified residue" description="N6-(pyridoxal phosphate)lysine" evidence="4">
    <location>
        <position position="195"/>
    </location>
</feature>
<comment type="similarity">
    <text evidence="2 5">Belongs to the trans-sulfuration enzymes family.</text>
</comment>
<evidence type="ECO:0000256" key="2">
    <source>
        <dbReference type="ARBA" id="ARBA00009077"/>
    </source>
</evidence>